<evidence type="ECO:0000313" key="7">
    <source>
        <dbReference type="Proteomes" id="UP000562395"/>
    </source>
</evidence>
<dbReference type="SUPFAM" id="SSF46785">
    <property type="entry name" value="Winged helix' DNA-binding domain"/>
    <property type="match status" value="1"/>
</dbReference>
<evidence type="ECO:0000256" key="1">
    <source>
        <dbReference type="ARBA" id="ARBA00009437"/>
    </source>
</evidence>
<comment type="similarity">
    <text evidence="1">Belongs to the LysR transcriptional regulatory family.</text>
</comment>
<dbReference type="Gene3D" id="1.10.10.10">
    <property type="entry name" value="Winged helix-like DNA-binding domain superfamily/Winged helix DNA-binding domain"/>
    <property type="match status" value="1"/>
</dbReference>
<evidence type="ECO:0000256" key="2">
    <source>
        <dbReference type="ARBA" id="ARBA00023015"/>
    </source>
</evidence>
<evidence type="ECO:0000256" key="3">
    <source>
        <dbReference type="ARBA" id="ARBA00023125"/>
    </source>
</evidence>
<keyword evidence="7" id="KW-1185">Reference proteome</keyword>
<dbReference type="SUPFAM" id="SSF53850">
    <property type="entry name" value="Periplasmic binding protein-like II"/>
    <property type="match status" value="1"/>
</dbReference>
<organism evidence="6 7">
    <name type="scientific">Novosphingobium hassiacum</name>
    <dbReference type="NCBI Taxonomy" id="173676"/>
    <lineage>
        <taxon>Bacteria</taxon>
        <taxon>Pseudomonadati</taxon>
        <taxon>Pseudomonadota</taxon>
        <taxon>Alphaproteobacteria</taxon>
        <taxon>Sphingomonadales</taxon>
        <taxon>Sphingomonadaceae</taxon>
        <taxon>Novosphingobium</taxon>
    </lineage>
</organism>
<dbReference type="Gene3D" id="3.40.190.10">
    <property type="entry name" value="Periplasmic binding protein-like II"/>
    <property type="match status" value="2"/>
</dbReference>
<evidence type="ECO:0000259" key="5">
    <source>
        <dbReference type="PROSITE" id="PS50931"/>
    </source>
</evidence>
<dbReference type="GO" id="GO:0003677">
    <property type="term" value="F:DNA binding"/>
    <property type="evidence" value="ECO:0007669"/>
    <property type="project" value="UniProtKB-KW"/>
</dbReference>
<dbReference type="InterPro" id="IPR005119">
    <property type="entry name" value="LysR_subst-bd"/>
</dbReference>
<dbReference type="Pfam" id="PF03466">
    <property type="entry name" value="LysR_substrate"/>
    <property type="match status" value="1"/>
</dbReference>
<keyword evidence="4" id="KW-0804">Transcription</keyword>
<dbReference type="AlphaFoldDB" id="A0A7W6EV32"/>
<dbReference type="PROSITE" id="PS50931">
    <property type="entry name" value="HTH_LYSR"/>
    <property type="match status" value="1"/>
</dbReference>
<keyword evidence="3 6" id="KW-0238">DNA-binding</keyword>
<evidence type="ECO:0000313" key="6">
    <source>
        <dbReference type="EMBL" id="MBB3859535.1"/>
    </source>
</evidence>
<keyword evidence="2" id="KW-0805">Transcription regulation</keyword>
<dbReference type="InterPro" id="IPR036390">
    <property type="entry name" value="WH_DNA-bd_sf"/>
</dbReference>
<gene>
    <name evidence="6" type="ORF">GGQ88_000775</name>
</gene>
<dbReference type="RefSeq" id="WP_246385420.1">
    <property type="nucleotide sequence ID" value="NZ_JACICY010000001.1"/>
</dbReference>
<evidence type="ECO:0000256" key="4">
    <source>
        <dbReference type="ARBA" id="ARBA00023163"/>
    </source>
</evidence>
<dbReference type="GO" id="GO:0003700">
    <property type="term" value="F:DNA-binding transcription factor activity"/>
    <property type="evidence" value="ECO:0007669"/>
    <property type="project" value="InterPro"/>
</dbReference>
<feature type="domain" description="HTH lysR-type" evidence="5">
    <location>
        <begin position="8"/>
        <end position="65"/>
    </location>
</feature>
<dbReference type="Proteomes" id="UP000562395">
    <property type="component" value="Unassembled WGS sequence"/>
</dbReference>
<dbReference type="PRINTS" id="PR00039">
    <property type="entry name" value="HTHLYSR"/>
</dbReference>
<name>A0A7W6EV32_9SPHN</name>
<dbReference type="EMBL" id="JACICY010000001">
    <property type="protein sequence ID" value="MBB3859535.1"/>
    <property type="molecule type" value="Genomic_DNA"/>
</dbReference>
<proteinExistence type="inferred from homology"/>
<dbReference type="PANTHER" id="PTHR30118">
    <property type="entry name" value="HTH-TYPE TRANSCRIPTIONAL REGULATOR LEUO-RELATED"/>
    <property type="match status" value="1"/>
</dbReference>
<dbReference type="PANTHER" id="PTHR30118:SF6">
    <property type="entry name" value="HTH-TYPE TRANSCRIPTIONAL REGULATOR LEUO"/>
    <property type="match status" value="1"/>
</dbReference>
<dbReference type="Pfam" id="PF00126">
    <property type="entry name" value="HTH_1"/>
    <property type="match status" value="1"/>
</dbReference>
<dbReference type="InterPro" id="IPR036388">
    <property type="entry name" value="WH-like_DNA-bd_sf"/>
</dbReference>
<comment type="caution">
    <text evidence="6">The sequence shown here is derived from an EMBL/GenBank/DDBJ whole genome shotgun (WGS) entry which is preliminary data.</text>
</comment>
<dbReference type="InterPro" id="IPR000847">
    <property type="entry name" value="LysR_HTH_N"/>
</dbReference>
<reference evidence="6 7" key="1">
    <citation type="submission" date="2020-08" db="EMBL/GenBank/DDBJ databases">
        <title>Genomic Encyclopedia of Type Strains, Phase IV (KMG-IV): sequencing the most valuable type-strain genomes for metagenomic binning, comparative biology and taxonomic classification.</title>
        <authorList>
            <person name="Goeker M."/>
        </authorList>
    </citation>
    <scope>NUCLEOTIDE SEQUENCE [LARGE SCALE GENOMIC DNA]</scope>
    <source>
        <strain evidence="6 7">DSM 14552</strain>
    </source>
</reference>
<accession>A0A7W6EV32</accession>
<sequence length="303" mass="34046">MIMRLDRFDLNLLVAFDVLVEERNVTRAAKRLNLTQSAMSAALRRLRDAFSDEILVQYGKKMIPTAAALSLAPEISAVVADLRGLISRGLSFDPAQSQRTFRIVASDYMTTVLLGPIIGRLQKVAPGVRIEITLPRNDIHARLEDGDLDFIVAPEPFLQGSHPRELLFEERHVVVGWSGNPIFQKPLTEEVYYGAGHVAVSVSRDGTFIDNHLREFGDHRRIEIICAAFSQVAWMLPDTTRLALMHERLARVMAARLPLCIVDAPVELPIMREMLQYHNARAADGGIIWFREQLRTAIANQVC</sequence>
<protein>
    <submittedName>
        <fullName evidence="6">DNA-binding transcriptional LysR family regulator</fullName>
    </submittedName>
</protein>
<dbReference type="InterPro" id="IPR050389">
    <property type="entry name" value="LysR-type_TF"/>
</dbReference>